<comment type="caution">
    <text evidence="9">The sequence shown here is derived from an EMBL/GenBank/DDBJ whole genome shotgun (WGS) entry which is preliminary data.</text>
</comment>
<gene>
    <name evidence="8" type="primary">hemL</name>
    <name evidence="9" type="ORF">CLV63_103328</name>
</gene>
<dbReference type="GO" id="GO:0030170">
    <property type="term" value="F:pyridoxal phosphate binding"/>
    <property type="evidence" value="ECO:0007669"/>
    <property type="project" value="InterPro"/>
</dbReference>
<dbReference type="NCBIfam" id="TIGR00713">
    <property type="entry name" value="hemL"/>
    <property type="match status" value="1"/>
</dbReference>
<keyword evidence="5 8" id="KW-0663">Pyridoxal phosphate</keyword>
<keyword evidence="7 8" id="KW-0627">Porphyrin biosynthesis</keyword>
<dbReference type="InterPro" id="IPR015422">
    <property type="entry name" value="PyrdxlP-dep_Trfase_small"/>
</dbReference>
<dbReference type="GO" id="GO:0006782">
    <property type="term" value="P:protoporphyrinogen IX biosynthetic process"/>
    <property type="evidence" value="ECO:0007669"/>
    <property type="project" value="UniProtKB-UniRule"/>
</dbReference>
<dbReference type="InterPro" id="IPR049704">
    <property type="entry name" value="Aminotrans_3_PPA_site"/>
</dbReference>
<dbReference type="HAMAP" id="MF_00375">
    <property type="entry name" value="HemL_aminotrans_3"/>
    <property type="match status" value="1"/>
</dbReference>
<dbReference type="Gene3D" id="3.40.640.10">
    <property type="entry name" value="Type I PLP-dependent aspartate aminotransferase-like (Major domain)"/>
    <property type="match status" value="1"/>
</dbReference>
<accession>A0A2P8DQW0</accession>
<dbReference type="Pfam" id="PF00202">
    <property type="entry name" value="Aminotran_3"/>
    <property type="match status" value="1"/>
</dbReference>
<dbReference type="GO" id="GO:0008483">
    <property type="term" value="F:transaminase activity"/>
    <property type="evidence" value="ECO:0007669"/>
    <property type="project" value="InterPro"/>
</dbReference>
<evidence type="ECO:0000256" key="8">
    <source>
        <dbReference type="HAMAP-Rule" id="MF_00375"/>
    </source>
</evidence>
<dbReference type="PANTHER" id="PTHR43713:SF3">
    <property type="entry name" value="GLUTAMATE-1-SEMIALDEHYDE 2,1-AMINOMUTASE 1, CHLOROPLASTIC-RELATED"/>
    <property type="match status" value="1"/>
</dbReference>
<evidence type="ECO:0000256" key="6">
    <source>
        <dbReference type="ARBA" id="ARBA00023235"/>
    </source>
</evidence>
<sequence>MGTHQISAELFQRASAAIPGGVNSPVRAFGSVGGTPPFMTKGRGPYLTDADGREYVDLVCSWGPLILGHAHPAVVDALHTAAADGTSFGAPTPGEVELAEELVARTAAEKVRLVNSGTEATMSAVRLARGATGRAKVVKFAGNYHGHVDALLAAAGSGVATLALPDSPGVTGASAADTIVLPYNDIEAVEAAFAASGDEIACVIAEACPANMGVVPPRDGFNARLKEITARHGALLILDEVLTGFRVSGSGWFGLDGVAADLVTFGKVMGGGLPAAAFGGRADLMDRLAPLGPVYQAGTLSGNPLATAAGLATLRNATAEVYAHIDAAAERVSAAVGDALAKEGVAHRIQKGGSLFTVFFTDAAVTDFDGARDQHLGRFTAFFHTMLDQGVYLPPAAFEAWFLSAAHDDAALDRVVAALPKAARAAAEVG</sequence>
<dbReference type="InterPro" id="IPR005814">
    <property type="entry name" value="Aminotrans_3"/>
</dbReference>
<dbReference type="NCBIfam" id="NF000818">
    <property type="entry name" value="PRK00062.1"/>
    <property type="match status" value="1"/>
</dbReference>
<evidence type="ECO:0000256" key="1">
    <source>
        <dbReference type="ARBA" id="ARBA00001579"/>
    </source>
</evidence>
<dbReference type="EMBL" id="PYGA01000003">
    <property type="protein sequence ID" value="PSK99603.1"/>
    <property type="molecule type" value="Genomic_DNA"/>
</dbReference>
<dbReference type="RefSeq" id="WP_106581985.1">
    <property type="nucleotide sequence ID" value="NZ_PYGA01000003.1"/>
</dbReference>
<dbReference type="EC" id="5.4.3.8" evidence="8"/>
<comment type="pathway">
    <text evidence="3">Porphyrin-containing compound metabolism; protoporphyrin-IX biosynthesis; 5-aminolevulinate from L-glutamyl-tRNA(Glu): step 2/2.</text>
</comment>
<dbReference type="AlphaFoldDB" id="A0A2P8DQW0"/>
<comment type="catalytic activity">
    <reaction evidence="1 8">
        <text>(S)-4-amino-5-oxopentanoate = 5-aminolevulinate</text>
        <dbReference type="Rhea" id="RHEA:14265"/>
        <dbReference type="ChEBI" id="CHEBI:57501"/>
        <dbReference type="ChEBI" id="CHEBI:356416"/>
        <dbReference type="EC" id="5.4.3.8"/>
    </reaction>
</comment>
<feature type="modified residue" description="N6-(pyridoxal phosphate)lysine" evidence="8">
    <location>
        <position position="267"/>
    </location>
</feature>
<dbReference type="PANTHER" id="PTHR43713">
    <property type="entry name" value="GLUTAMATE-1-SEMIALDEHYDE 2,1-AMINOMUTASE"/>
    <property type="match status" value="1"/>
</dbReference>
<evidence type="ECO:0000256" key="5">
    <source>
        <dbReference type="ARBA" id="ARBA00022898"/>
    </source>
</evidence>
<dbReference type="OrthoDB" id="4510254at2"/>
<evidence type="ECO:0000256" key="4">
    <source>
        <dbReference type="ARBA" id="ARBA00008981"/>
    </source>
</evidence>
<dbReference type="GO" id="GO:0005737">
    <property type="term" value="C:cytoplasm"/>
    <property type="evidence" value="ECO:0007669"/>
    <property type="project" value="UniProtKB-SubCell"/>
</dbReference>
<evidence type="ECO:0000256" key="2">
    <source>
        <dbReference type="ARBA" id="ARBA00001933"/>
    </source>
</evidence>
<dbReference type="Proteomes" id="UP000240542">
    <property type="component" value="Unassembled WGS sequence"/>
</dbReference>
<dbReference type="Gene3D" id="3.90.1150.10">
    <property type="entry name" value="Aspartate Aminotransferase, domain 1"/>
    <property type="match status" value="1"/>
</dbReference>
<dbReference type="GO" id="GO:0042286">
    <property type="term" value="F:glutamate-1-semialdehyde 2,1-aminomutase activity"/>
    <property type="evidence" value="ECO:0007669"/>
    <property type="project" value="UniProtKB-UniRule"/>
</dbReference>
<dbReference type="PROSITE" id="PS00600">
    <property type="entry name" value="AA_TRANSFER_CLASS_3"/>
    <property type="match status" value="1"/>
</dbReference>
<dbReference type="SUPFAM" id="SSF53383">
    <property type="entry name" value="PLP-dependent transferases"/>
    <property type="match status" value="1"/>
</dbReference>
<dbReference type="UniPathway" id="UPA00251">
    <property type="reaction ID" value="UER00317"/>
</dbReference>
<name>A0A2P8DQW0_9ACTN</name>
<protein>
    <recommendedName>
        <fullName evidence="8">Glutamate-1-semialdehyde 2,1-aminomutase</fullName>
        <shortName evidence="8">GSA</shortName>
        <ecNumber evidence="8">5.4.3.8</ecNumber>
    </recommendedName>
    <alternativeName>
        <fullName evidence="8">Glutamate-1-semialdehyde aminotransferase</fullName>
        <shortName evidence="8">GSA-AT</shortName>
    </alternativeName>
</protein>
<reference evidence="9 10" key="1">
    <citation type="submission" date="2018-03" db="EMBL/GenBank/DDBJ databases">
        <title>Genomic Encyclopedia of Archaeal and Bacterial Type Strains, Phase II (KMG-II): from individual species to whole genera.</title>
        <authorList>
            <person name="Goeker M."/>
        </authorList>
    </citation>
    <scope>NUCLEOTIDE SEQUENCE [LARGE SCALE GENOMIC DNA]</scope>
    <source>
        <strain evidence="9 10">DSM 45312</strain>
    </source>
</reference>
<evidence type="ECO:0000313" key="10">
    <source>
        <dbReference type="Proteomes" id="UP000240542"/>
    </source>
</evidence>
<evidence type="ECO:0000313" key="9">
    <source>
        <dbReference type="EMBL" id="PSK99603.1"/>
    </source>
</evidence>
<organism evidence="9 10">
    <name type="scientific">Murinocardiopsis flavida</name>
    <dbReference type="NCBI Taxonomy" id="645275"/>
    <lineage>
        <taxon>Bacteria</taxon>
        <taxon>Bacillati</taxon>
        <taxon>Actinomycetota</taxon>
        <taxon>Actinomycetes</taxon>
        <taxon>Streptosporangiales</taxon>
        <taxon>Nocardiopsidaceae</taxon>
        <taxon>Murinocardiopsis</taxon>
    </lineage>
</organism>
<dbReference type="CDD" id="cd00610">
    <property type="entry name" value="OAT_like"/>
    <property type="match status" value="1"/>
</dbReference>
<proteinExistence type="inferred from homology"/>
<dbReference type="InterPro" id="IPR015424">
    <property type="entry name" value="PyrdxlP-dep_Trfase"/>
</dbReference>
<comment type="similarity">
    <text evidence="4 8">Belongs to the class-III pyridoxal-phosphate-dependent aminotransferase family. HemL subfamily.</text>
</comment>
<dbReference type="InterPro" id="IPR015421">
    <property type="entry name" value="PyrdxlP-dep_Trfase_major"/>
</dbReference>
<dbReference type="FunFam" id="3.40.640.10:FF:000021">
    <property type="entry name" value="Glutamate-1-semialdehyde 2,1-aminomutase"/>
    <property type="match status" value="1"/>
</dbReference>
<evidence type="ECO:0000256" key="3">
    <source>
        <dbReference type="ARBA" id="ARBA00004819"/>
    </source>
</evidence>
<keyword evidence="10" id="KW-1185">Reference proteome</keyword>
<evidence type="ECO:0000256" key="7">
    <source>
        <dbReference type="ARBA" id="ARBA00023244"/>
    </source>
</evidence>
<dbReference type="InterPro" id="IPR004639">
    <property type="entry name" value="4pyrrol_synth_GluAld_NH2Trfase"/>
</dbReference>
<comment type="subunit">
    <text evidence="8">Homodimer.</text>
</comment>
<keyword evidence="8" id="KW-0963">Cytoplasm</keyword>
<comment type="cofactor">
    <cofactor evidence="2 8">
        <name>pyridoxal 5'-phosphate</name>
        <dbReference type="ChEBI" id="CHEBI:597326"/>
    </cofactor>
</comment>
<keyword evidence="6 8" id="KW-0413">Isomerase</keyword>
<comment type="subcellular location">
    <subcellularLocation>
        <location evidence="8">Cytoplasm</location>
    </subcellularLocation>
</comment>